<accession>A0A0D3G929</accession>
<dbReference type="HOGENOM" id="CLU_2472615_0_0_1"/>
<protein>
    <submittedName>
        <fullName evidence="1">Uncharacterized protein</fullName>
    </submittedName>
</protein>
<evidence type="ECO:0000313" key="1">
    <source>
        <dbReference type="EnsemblPlants" id="OBART05G20600.1"/>
    </source>
</evidence>
<dbReference type="PaxDb" id="65489-OBART05G20600.1"/>
<reference evidence="1" key="2">
    <citation type="submission" date="2015-03" db="UniProtKB">
        <authorList>
            <consortium name="EnsemblPlants"/>
        </authorList>
    </citation>
    <scope>IDENTIFICATION</scope>
</reference>
<dbReference type="AlphaFoldDB" id="A0A0D3G929"/>
<dbReference type="Gramene" id="OBART05G20600.1">
    <property type="protein sequence ID" value="OBART05G20600.1"/>
    <property type="gene ID" value="OBART05G20600"/>
</dbReference>
<dbReference type="EnsemblPlants" id="OBART05G20600.1">
    <property type="protein sequence ID" value="OBART05G20600.1"/>
    <property type="gene ID" value="OBART05G20600"/>
</dbReference>
<proteinExistence type="predicted"/>
<name>A0A0D3G929_9ORYZ</name>
<reference evidence="1" key="1">
    <citation type="journal article" date="2009" name="Rice">
        <title>De Novo Next Generation Sequencing of Plant Genomes.</title>
        <authorList>
            <person name="Rounsley S."/>
            <person name="Marri P.R."/>
            <person name="Yu Y."/>
            <person name="He R."/>
            <person name="Sisneros N."/>
            <person name="Goicoechea J.L."/>
            <person name="Lee S.J."/>
            <person name="Angelova A."/>
            <person name="Kudrna D."/>
            <person name="Luo M."/>
            <person name="Affourtit J."/>
            <person name="Desany B."/>
            <person name="Knight J."/>
            <person name="Niazi F."/>
            <person name="Egholm M."/>
            <person name="Wing R.A."/>
        </authorList>
    </citation>
    <scope>NUCLEOTIDE SEQUENCE [LARGE SCALE GENOMIC DNA]</scope>
    <source>
        <strain evidence="1">cv. IRGC 105608</strain>
    </source>
</reference>
<dbReference type="PANTHER" id="PTHR47746:SF90">
    <property type="entry name" value="OS02G0155201 PROTEIN"/>
    <property type="match status" value="1"/>
</dbReference>
<dbReference type="Proteomes" id="UP000026960">
    <property type="component" value="Chromosome 5"/>
</dbReference>
<keyword evidence="2" id="KW-1185">Reference proteome</keyword>
<organism evidence="1">
    <name type="scientific">Oryza barthii</name>
    <dbReference type="NCBI Taxonomy" id="65489"/>
    <lineage>
        <taxon>Eukaryota</taxon>
        <taxon>Viridiplantae</taxon>
        <taxon>Streptophyta</taxon>
        <taxon>Embryophyta</taxon>
        <taxon>Tracheophyta</taxon>
        <taxon>Spermatophyta</taxon>
        <taxon>Magnoliopsida</taxon>
        <taxon>Liliopsida</taxon>
        <taxon>Poales</taxon>
        <taxon>Poaceae</taxon>
        <taxon>BOP clade</taxon>
        <taxon>Oryzoideae</taxon>
        <taxon>Oryzeae</taxon>
        <taxon>Oryzinae</taxon>
        <taxon>Oryza</taxon>
    </lineage>
</organism>
<sequence length="88" mass="10457">MNCISSEDPSRILPTDWWMKARMAFRTGYRSIFDSVFALTCWLLWEERNARVFEQKFRSIEQLVQNIKEEVIVWKTAGVFTTCNSEIT</sequence>
<dbReference type="PANTHER" id="PTHR47746">
    <property type="entry name" value="ZF-RVT DOMAIN-CONTAINING PROTEIN"/>
    <property type="match status" value="1"/>
</dbReference>
<evidence type="ECO:0000313" key="2">
    <source>
        <dbReference type="Proteomes" id="UP000026960"/>
    </source>
</evidence>